<evidence type="ECO:0000313" key="16">
    <source>
        <dbReference type="EMBL" id="SDG99363.1"/>
    </source>
</evidence>
<keyword evidence="7" id="KW-0418">Kinase</keyword>
<accession>A0A1G7YS52</accession>
<dbReference type="InterPro" id="IPR000014">
    <property type="entry name" value="PAS"/>
</dbReference>
<evidence type="ECO:0000259" key="14">
    <source>
        <dbReference type="PROSITE" id="PS50113"/>
    </source>
</evidence>
<dbReference type="InterPro" id="IPR035965">
    <property type="entry name" value="PAS-like_dom_sf"/>
</dbReference>
<dbReference type="OrthoDB" id="9812260at2"/>
<dbReference type="Gene3D" id="3.30.70.270">
    <property type="match status" value="1"/>
</dbReference>
<dbReference type="InterPro" id="IPR000700">
    <property type="entry name" value="PAS-assoc_C"/>
</dbReference>
<protein>
    <recommendedName>
        <fullName evidence="3">diguanylate cyclase</fullName>
        <ecNumber evidence="3">2.7.7.65</ecNumber>
    </recommendedName>
</protein>
<evidence type="ECO:0000256" key="6">
    <source>
        <dbReference type="ARBA" id="ARBA00022741"/>
    </source>
</evidence>
<evidence type="ECO:0000259" key="13">
    <source>
        <dbReference type="PROSITE" id="PS50112"/>
    </source>
</evidence>
<evidence type="ECO:0000256" key="4">
    <source>
        <dbReference type="ARBA" id="ARBA00022553"/>
    </source>
</evidence>
<dbReference type="PROSITE" id="PS50113">
    <property type="entry name" value="PAC"/>
    <property type="match status" value="1"/>
</dbReference>
<dbReference type="CDD" id="cd00130">
    <property type="entry name" value="PAS"/>
    <property type="match status" value="1"/>
</dbReference>
<keyword evidence="5" id="KW-0808">Transferase</keyword>
<evidence type="ECO:0000256" key="5">
    <source>
        <dbReference type="ARBA" id="ARBA00022679"/>
    </source>
</evidence>
<dbReference type="PROSITE" id="PS50887">
    <property type="entry name" value="GGDEF"/>
    <property type="match status" value="1"/>
</dbReference>
<keyword evidence="9" id="KW-0902">Two-component regulatory system</keyword>
<dbReference type="SMART" id="SM00091">
    <property type="entry name" value="PAS"/>
    <property type="match status" value="1"/>
</dbReference>
<gene>
    <name evidence="16" type="ORF">SAMN04488136_10622</name>
</gene>
<dbReference type="AlphaFoldDB" id="A0A1G7YS52"/>
<feature type="region of interest" description="Disordered" evidence="11">
    <location>
        <begin position="612"/>
        <end position="637"/>
    </location>
</feature>
<evidence type="ECO:0000256" key="10">
    <source>
        <dbReference type="ARBA" id="ARBA00034247"/>
    </source>
</evidence>
<name>A0A1G7YS52_9VIBR</name>
<evidence type="ECO:0000256" key="7">
    <source>
        <dbReference type="ARBA" id="ARBA00022777"/>
    </source>
</evidence>
<comment type="subcellular location">
    <subcellularLocation>
        <location evidence="2">Cell inner membrane</location>
    </subcellularLocation>
</comment>
<dbReference type="SMART" id="SM00267">
    <property type="entry name" value="GGDEF"/>
    <property type="match status" value="1"/>
</dbReference>
<dbReference type="EC" id="2.7.7.65" evidence="3"/>
<dbReference type="RefSeq" id="WP_093271276.1">
    <property type="nucleotide sequence ID" value="NZ_FNDD01000006.1"/>
</dbReference>
<comment type="catalytic activity">
    <reaction evidence="10">
        <text>2 GTP = 3',3'-c-di-GMP + 2 diphosphate</text>
        <dbReference type="Rhea" id="RHEA:24898"/>
        <dbReference type="ChEBI" id="CHEBI:33019"/>
        <dbReference type="ChEBI" id="CHEBI:37565"/>
        <dbReference type="ChEBI" id="CHEBI:58805"/>
        <dbReference type="EC" id="2.7.7.65"/>
    </reaction>
</comment>
<dbReference type="SUPFAM" id="SSF55785">
    <property type="entry name" value="PYP-like sensor domain (PAS domain)"/>
    <property type="match status" value="1"/>
</dbReference>
<feature type="transmembrane region" description="Helical" evidence="12">
    <location>
        <begin position="12"/>
        <end position="28"/>
    </location>
</feature>
<dbReference type="GO" id="GO:1902201">
    <property type="term" value="P:negative regulation of bacterial-type flagellum-dependent cell motility"/>
    <property type="evidence" value="ECO:0007669"/>
    <property type="project" value="TreeGrafter"/>
</dbReference>
<sequence>MLKTSYTSIKEFLLVFLVLAILPSLYFFKTEQEISRQVRQTVEQKKLNQIEFSQHALDATYRKVAHAFPQIAHNGFVHRALQQQNAENIQMVEDLWLLTARGQDVYSSLRLIDAQGNELVGINHHNGYSIVVAKTRLQNTQNLSYFKQAQQLKAGEISTQNVDFEYNYRDEIVPIVRVITPIDFMNQRKGYVMVNLNFSAIFKNMMFSHHNKSFPEVVDENGYYVMSDNNQQLLGHLIPENSQYTIASTLPDLWRQMHHKVSGVIEDNQAWYLFKRVELTAFKPYMTLYLFDSVDAKELAPLIDKEVSELHIQMTGVYTLIAMISLGFVIWHAQHDKNSLDSRIARATMNGISAVIITDRANRIVFVNDEFTRLSGYKLKEVKGKRPYLFSASKYPQELYINIWKRLAARGLWQGEVVNKKKDGSLLTEIMRIQTVTDSNDVVQFYVSSFVDISERKALELRLRELSEKDSLCNLWNRRKFDIQLDDYCKRVGRYGEQEPICLALLDVDNFKLVNDQFGHDEGDKTLLYIAQMLAKHSRKTDFVARIGGEEFALLMPHTDIQQALQVVERIRCVIEDNYVRETTVSIGVTQVCLSSAHSYKRADKALYHSKQNGRNQVHSIENGPSITVEGNNALRA</sequence>
<evidence type="ECO:0000259" key="15">
    <source>
        <dbReference type="PROSITE" id="PS50887"/>
    </source>
</evidence>
<dbReference type="Pfam" id="PF00990">
    <property type="entry name" value="GGDEF"/>
    <property type="match status" value="1"/>
</dbReference>
<dbReference type="EMBL" id="FNDD01000006">
    <property type="protein sequence ID" value="SDG99363.1"/>
    <property type="molecule type" value="Genomic_DNA"/>
</dbReference>
<dbReference type="Pfam" id="PF13426">
    <property type="entry name" value="PAS_9"/>
    <property type="match status" value="1"/>
</dbReference>
<feature type="domain" description="PAC" evidence="14">
    <location>
        <begin position="413"/>
        <end position="465"/>
    </location>
</feature>
<evidence type="ECO:0000256" key="2">
    <source>
        <dbReference type="ARBA" id="ARBA00004533"/>
    </source>
</evidence>
<evidence type="ECO:0000256" key="9">
    <source>
        <dbReference type="ARBA" id="ARBA00023012"/>
    </source>
</evidence>
<dbReference type="SMART" id="SM00086">
    <property type="entry name" value="PAC"/>
    <property type="match status" value="1"/>
</dbReference>
<keyword evidence="12" id="KW-1133">Transmembrane helix</keyword>
<keyword evidence="17" id="KW-1185">Reference proteome</keyword>
<reference evidence="16 17" key="1">
    <citation type="submission" date="2016-10" db="EMBL/GenBank/DDBJ databases">
        <authorList>
            <person name="de Groot N.N."/>
        </authorList>
    </citation>
    <scope>NUCLEOTIDE SEQUENCE [LARGE SCALE GENOMIC DNA]</scope>
    <source>
        <strain evidence="16 17">CGMCC 1.10228</strain>
    </source>
</reference>
<dbReference type="STRING" id="861298.SAMN04488136_10622"/>
<dbReference type="Pfam" id="PF21623">
    <property type="entry name" value="HK_sensor_dom_bact"/>
    <property type="match status" value="1"/>
</dbReference>
<keyword evidence="12" id="KW-0812">Transmembrane</keyword>
<dbReference type="InterPro" id="IPR043128">
    <property type="entry name" value="Rev_trsase/Diguanyl_cyclase"/>
</dbReference>
<dbReference type="SUPFAM" id="SSF103190">
    <property type="entry name" value="Sensory domain-like"/>
    <property type="match status" value="2"/>
</dbReference>
<dbReference type="InterPro" id="IPR000160">
    <property type="entry name" value="GGDEF_dom"/>
</dbReference>
<dbReference type="GO" id="GO:0052621">
    <property type="term" value="F:diguanylate cyclase activity"/>
    <property type="evidence" value="ECO:0007669"/>
    <property type="project" value="UniProtKB-EC"/>
</dbReference>
<dbReference type="PROSITE" id="PS50112">
    <property type="entry name" value="PAS"/>
    <property type="match status" value="1"/>
</dbReference>
<evidence type="ECO:0000256" key="3">
    <source>
        <dbReference type="ARBA" id="ARBA00012528"/>
    </source>
</evidence>
<dbReference type="InterPro" id="IPR048760">
    <property type="entry name" value="VP0354-like_sensor_dom"/>
</dbReference>
<dbReference type="InterPro" id="IPR050469">
    <property type="entry name" value="Diguanylate_Cyclase"/>
</dbReference>
<evidence type="ECO:0000313" key="17">
    <source>
        <dbReference type="Proteomes" id="UP000198854"/>
    </source>
</evidence>
<dbReference type="GO" id="GO:0016301">
    <property type="term" value="F:kinase activity"/>
    <property type="evidence" value="ECO:0007669"/>
    <property type="project" value="UniProtKB-KW"/>
</dbReference>
<dbReference type="GO" id="GO:0005524">
    <property type="term" value="F:ATP binding"/>
    <property type="evidence" value="ECO:0007669"/>
    <property type="project" value="UniProtKB-KW"/>
</dbReference>
<proteinExistence type="predicted"/>
<keyword evidence="6" id="KW-0547">Nucleotide-binding</keyword>
<evidence type="ECO:0000256" key="8">
    <source>
        <dbReference type="ARBA" id="ARBA00022840"/>
    </source>
</evidence>
<evidence type="ECO:0000256" key="11">
    <source>
        <dbReference type="SAM" id="MobiDB-lite"/>
    </source>
</evidence>
<feature type="domain" description="GGDEF" evidence="15">
    <location>
        <begin position="499"/>
        <end position="623"/>
    </location>
</feature>
<dbReference type="InterPro" id="IPR029151">
    <property type="entry name" value="Sensor-like_sf"/>
</dbReference>
<dbReference type="InterPro" id="IPR001610">
    <property type="entry name" value="PAC"/>
</dbReference>
<keyword evidence="12" id="KW-0472">Membrane</keyword>
<keyword evidence="8" id="KW-0067">ATP-binding</keyword>
<dbReference type="NCBIfam" id="TIGR00229">
    <property type="entry name" value="sensory_box"/>
    <property type="match status" value="1"/>
</dbReference>
<dbReference type="GO" id="GO:0043709">
    <property type="term" value="P:cell adhesion involved in single-species biofilm formation"/>
    <property type="evidence" value="ECO:0007669"/>
    <property type="project" value="TreeGrafter"/>
</dbReference>
<evidence type="ECO:0000256" key="1">
    <source>
        <dbReference type="ARBA" id="ARBA00001946"/>
    </source>
</evidence>
<dbReference type="Gene3D" id="3.30.450.20">
    <property type="entry name" value="PAS domain"/>
    <property type="match status" value="3"/>
</dbReference>
<dbReference type="GO" id="GO:0000160">
    <property type="term" value="P:phosphorelay signal transduction system"/>
    <property type="evidence" value="ECO:0007669"/>
    <property type="project" value="UniProtKB-KW"/>
</dbReference>
<dbReference type="PANTHER" id="PTHR45138:SF9">
    <property type="entry name" value="DIGUANYLATE CYCLASE DGCM-RELATED"/>
    <property type="match status" value="1"/>
</dbReference>
<feature type="compositionally biased region" description="Polar residues" evidence="11">
    <location>
        <begin position="612"/>
        <end position="631"/>
    </location>
</feature>
<evidence type="ECO:0000256" key="12">
    <source>
        <dbReference type="SAM" id="Phobius"/>
    </source>
</evidence>
<dbReference type="PANTHER" id="PTHR45138">
    <property type="entry name" value="REGULATORY COMPONENTS OF SENSORY TRANSDUCTION SYSTEM"/>
    <property type="match status" value="1"/>
</dbReference>
<keyword evidence="4" id="KW-0597">Phosphoprotein</keyword>
<dbReference type="Proteomes" id="UP000198854">
    <property type="component" value="Unassembled WGS sequence"/>
</dbReference>
<comment type="cofactor">
    <cofactor evidence="1">
        <name>Mg(2+)</name>
        <dbReference type="ChEBI" id="CHEBI:18420"/>
    </cofactor>
</comment>
<dbReference type="GO" id="GO:0005886">
    <property type="term" value="C:plasma membrane"/>
    <property type="evidence" value="ECO:0007669"/>
    <property type="project" value="UniProtKB-SubCell"/>
</dbReference>
<dbReference type="SUPFAM" id="SSF55073">
    <property type="entry name" value="Nucleotide cyclase"/>
    <property type="match status" value="1"/>
</dbReference>
<dbReference type="CDD" id="cd01949">
    <property type="entry name" value="GGDEF"/>
    <property type="match status" value="1"/>
</dbReference>
<dbReference type="FunFam" id="3.30.70.270:FF:000001">
    <property type="entry name" value="Diguanylate cyclase domain protein"/>
    <property type="match status" value="1"/>
</dbReference>
<dbReference type="InterPro" id="IPR029787">
    <property type="entry name" value="Nucleotide_cyclase"/>
</dbReference>
<feature type="domain" description="PAS" evidence="13">
    <location>
        <begin position="340"/>
        <end position="385"/>
    </location>
</feature>
<organism evidence="16 17">
    <name type="scientific">Vibrio xiamenensis</name>
    <dbReference type="NCBI Taxonomy" id="861298"/>
    <lineage>
        <taxon>Bacteria</taxon>
        <taxon>Pseudomonadati</taxon>
        <taxon>Pseudomonadota</taxon>
        <taxon>Gammaproteobacteria</taxon>
        <taxon>Vibrionales</taxon>
        <taxon>Vibrionaceae</taxon>
        <taxon>Vibrio</taxon>
    </lineage>
</organism>
<dbReference type="NCBIfam" id="TIGR00254">
    <property type="entry name" value="GGDEF"/>
    <property type="match status" value="1"/>
</dbReference>